<feature type="signal peptide" evidence="1">
    <location>
        <begin position="1"/>
        <end position="17"/>
    </location>
</feature>
<proteinExistence type="predicted"/>
<dbReference type="EMBL" id="FNWX01000017">
    <property type="protein sequence ID" value="SEH64884.1"/>
    <property type="molecule type" value="Genomic_DNA"/>
</dbReference>
<evidence type="ECO:0000256" key="1">
    <source>
        <dbReference type="SAM" id="SignalP"/>
    </source>
</evidence>
<dbReference type="STRING" id="420404.SAMN05421793_11755"/>
<name>A0A1H6JRT0_9FLAO</name>
<gene>
    <name evidence="2" type="ORF">SAMN05421793_11755</name>
</gene>
<sequence length="242" mass="29284">MKIIYVFFFLFSNLNFAQLDTLNYLKQHFELKKQKYVGKPFKKILNHIKIYPQSFYSNYTDCYSDTQFWFTPKTLGSKTKMIITWENAYGLERNIDEAKGLFDKVTKEQYEDNIIKDINIVYSEGLYIRTNDMFRPPKDAYLYLKEKIESNKGKFIEQRFDKFLCEIIISPQKIYKGSLNQRKVYTSRFLIQENVILEILWRVPLLRRDVEYLVNKNQSYFTNDEKRFYGSKIIKDRRAIKL</sequence>
<evidence type="ECO:0000313" key="2">
    <source>
        <dbReference type="EMBL" id="SEH64884.1"/>
    </source>
</evidence>
<evidence type="ECO:0000313" key="3">
    <source>
        <dbReference type="Proteomes" id="UP000198555"/>
    </source>
</evidence>
<dbReference type="RefSeq" id="WP_143036768.1">
    <property type="nucleotide sequence ID" value="NZ_FNWX01000017.1"/>
</dbReference>
<keyword evidence="1" id="KW-0732">Signal</keyword>
<dbReference type="Proteomes" id="UP000198555">
    <property type="component" value="Unassembled WGS sequence"/>
</dbReference>
<protein>
    <recommendedName>
        <fullName evidence="4">GLPGLI family protein</fullName>
    </recommendedName>
</protein>
<organism evidence="2 3">
    <name type="scientific">Epilithonimonas hominis</name>
    <dbReference type="NCBI Taxonomy" id="420404"/>
    <lineage>
        <taxon>Bacteria</taxon>
        <taxon>Pseudomonadati</taxon>
        <taxon>Bacteroidota</taxon>
        <taxon>Flavobacteriia</taxon>
        <taxon>Flavobacteriales</taxon>
        <taxon>Weeksellaceae</taxon>
        <taxon>Chryseobacterium group</taxon>
        <taxon>Epilithonimonas</taxon>
    </lineage>
</organism>
<dbReference type="AlphaFoldDB" id="A0A1H6JRT0"/>
<keyword evidence="3" id="KW-1185">Reference proteome</keyword>
<evidence type="ECO:0008006" key="4">
    <source>
        <dbReference type="Google" id="ProtNLM"/>
    </source>
</evidence>
<accession>A0A1H6JRT0</accession>
<feature type="chain" id="PRO_5011593442" description="GLPGLI family protein" evidence="1">
    <location>
        <begin position="18"/>
        <end position="242"/>
    </location>
</feature>
<reference evidence="3" key="1">
    <citation type="submission" date="2016-10" db="EMBL/GenBank/DDBJ databases">
        <authorList>
            <person name="Varghese N."/>
            <person name="Submissions S."/>
        </authorList>
    </citation>
    <scope>NUCLEOTIDE SEQUENCE [LARGE SCALE GENOMIC DNA]</scope>
    <source>
        <strain evidence="3">DSM 19326</strain>
    </source>
</reference>